<dbReference type="PANTHER" id="PTHR45749:SF21">
    <property type="entry name" value="DUF4371 DOMAIN-CONTAINING PROTEIN"/>
    <property type="match status" value="1"/>
</dbReference>
<feature type="domain" description="DUF4371" evidence="1">
    <location>
        <begin position="5"/>
        <end position="75"/>
    </location>
</feature>
<name>A0A2S2QYD6_9HEMI</name>
<sequence length="100" mass="11078">MKRQIEQFSICIQYVDEELIVIREDFVAFVPVHDVTGLGLATVLQNTLIELGLDLDKLYGQGYDGAATISGNFRGVQAIVKKSHPKALYTHCVSHSLNLC</sequence>
<reference evidence="2" key="1">
    <citation type="submission" date="2018-04" db="EMBL/GenBank/DDBJ databases">
        <title>Transcriptome assembly of Sipha flava.</title>
        <authorList>
            <person name="Scully E.D."/>
            <person name="Geib S.M."/>
            <person name="Palmer N.A."/>
            <person name="Koch K."/>
            <person name="Bradshaw J."/>
            <person name="Heng-Moss T."/>
            <person name="Sarath G."/>
        </authorList>
    </citation>
    <scope>NUCLEOTIDE SEQUENCE</scope>
</reference>
<evidence type="ECO:0000313" key="2">
    <source>
        <dbReference type="EMBL" id="MBY82789.1"/>
    </source>
</evidence>
<evidence type="ECO:0000259" key="1">
    <source>
        <dbReference type="Pfam" id="PF14291"/>
    </source>
</evidence>
<dbReference type="AlphaFoldDB" id="A0A2S2QYD6"/>
<organism evidence="2">
    <name type="scientific">Sipha flava</name>
    <name type="common">yellow sugarcane aphid</name>
    <dbReference type="NCBI Taxonomy" id="143950"/>
    <lineage>
        <taxon>Eukaryota</taxon>
        <taxon>Metazoa</taxon>
        <taxon>Ecdysozoa</taxon>
        <taxon>Arthropoda</taxon>
        <taxon>Hexapoda</taxon>
        <taxon>Insecta</taxon>
        <taxon>Pterygota</taxon>
        <taxon>Neoptera</taxon>
        <taxon>Paraneoptera</taxon>
        <taxon>Hemiptera</taxon>
        <taxon>Sternorrhyncha</taxon>
        <taxon>Aphidomorpha</taxon>
        <taxon>Aphidoidea</taxon>
        <taxon>Aphididae</taxon>
        <taxon>Sipha</taxon>
    </lineage>
</organism>
<gene>
    <name evidence="2" type="primary">ZMYM1_121</name>
    <name evidence="2" type="ORF">g.185826</name>
</gene>
<dbReference type="PANTHER" id="PTHR45749">
    <property type="match status" value="1"/>
</dbReference>
<proteinExistence type="predicted"/>
<dbReference type="EMBL" id="GGMS01013586">
    <property type="protein sequence ID" value="MBY82789.1"/>
    <property type="molecule type" value="Transcribed_RNA"/>
</dbReference>
<accession>A0A2S2QYD6</accession>
<dbReference type="InterPro" id="IPR025398">
    <property type="entry name" value="DUF4371"/>
</dbReference>
<dbReference type="Pfam" id="PF14291">
    <property type="entry name" value="DUF4371"/>
    <property type="match status" value="1"/>
</dbReference>
<protein>
    <submittedName>
        <fullName evidence="2">Zinc finger MYM-type protein 1</fullName>
    </submittedName>
</protein>
<dbReference type="OrthoDB" id="6598476at2759"/>